<keyword evidence="13" id="KW-1185">Reference proteome</keyword>
<dbReference type="PANTHER" id="PTHR24287:SF17">
    <property type="entry name" value="P450, PUTATIVE (EUROFUNG)-RELATED"/>
    <property type="match status" value="1"/>
</dbReference>
<dbReference type="Proteomes" id="UP000076552">
    <property type="component" value="Unassembled WGS sequence"/>
</dbReference>
<keyword evidence="7" id="KW-1133">Transmembrane helix</keyword>
<dbReference type="GO" id="GO:0016712">
    <property type="term" value="F:oxidoreductase activity, acting on paired donors, with incorporation or reduction of molecular oxygen, reduced flavin or flavoprotein as one donor, and incorporation of one atom of oxygen"/>
    <property type="evidence" value="ECO:0007669"/>
    <property type="project" value="InterPro"/>
</dbReference>
<evidence type="ECO:0000256" key="2">
    <source>
        <dbReference type="ARBA" id="ARBA00004167"/>
    </source>
</evidence>
<accession>A0A166T205</accession>
<evidence type="ECO:0000256" key="4">
    <source>
        <dbReference type="ARBA" id="ARBA00022617"/>
    </source>
</evidence>
<dbReference type="PRINTS" id="PR00464">
    <property type="entry name" value="EP450II"/>
</dbReference>
<keyword evidence="10" id="KW-0503">Monooxygenase</keyword>
<dbReference type="PRINTS" id="PR01239">
    <property type="entry name" value="EP450IICYP52"/>
</dbReference>
<dbReference type="InterPro" id="IPR036396">
    <property type="entry name" value="Cyt_P450_sf"/>
</dbReference>
<keyword evidence="6" id="KW-0479">Metal-binding</keyword>
<comment type="subcellular location">
    <subcellularLocation>
        <location evidence="2">Membrane</location>
        <topology evidence="2">Single-pass membrane protein</topology>
    </subcellularLocation>
</comment>
<protein>
    <submittedName>
        <fullName evidence="12">Cytochrome P450 52E1</fullName>
    </submittedName>
</protein>
<dbReference type="EMBL" id="LFIV01000071">
    <property type="protein sequence ID" value="KZL71458.1"/>
    <property type="molecule type" value="Genomic_DNA"/>
</dbReference>
<proteinExistence type="inferred from homology"/>
<keyword evidence="11" id="KW-0472">Membrane</keyword>
<gene>
    <name evidence="12" type="ORF">CT0861_08132</name>
</gene>
<keyword evidence="5" id="KW-0812">Transmembrane</keyword>
<sequence>LFVSAPEERLTLPSMAREYLYLTSSAVLGSYVLWTAAETYFRWSHDSHLTSSHAHARPILAALLVLPGLILYNKAWNLFQMKARNCGEAPVYPHTDPVFGSDWVRASLARQREHGLLEWWQTVFDKLGDTWWVKTPMAWVLMTSEPENLKAVLASSFEDFPITGPRKEAVLPILGPDAIFTANGEVWHGARAMMRPTFVRNQIADLNCFERHVGDLIGRIPKDGGTVDLQALLYMMTMDSATDFMFGHSTDMLTTPSPEAREFTSTFEYITTRSAIRSRLGLLTFLDNDKKWDEGLKIIHRFCDTYVERVRAELEANEKKANKEDPERGYVFLNEMMAQPGMTPEYVRAQLLSMILAGRDTTASTLSALFWILARRGDVVKRLRVEVEELQGSKPTWEEMKDMKYLNMVLKEGRFPNAARRSTRDTGAGFRVLTVAYLVLRLYPTVATMSRGAARDTTLPVGGGPDGKSPVFIPKGTSVRWSSFRLHRRKDLYGEDADEFRPERWEERRPSYVFTPILTPHSMGLHPLFWRSPDMHRPAVRADADELLRGEDLADVQGDLAEGRQAVAADRGDHDEAAERRAVEFHTGLGGRLG</sequence>
<evidence type="ECO:0000256" key="11">
    <source>
        <dbReference type="ARBA" id="ARBA00023136"/>
    </source>
</evidence>
<dbReference type="STRING" id="708197.A0A166T205"/>
<keyword evidence="8" id="KW-0560">Oxidoreductase</keyword>
<dbReference type="Gene3D" id="1.10.630.10">
    <property type="entry name" value="Cytochrome P450"/>
    <property type="match status" value="1"/>
</dbReference>
<dbReference type="PANTHER" id="PTHR24287">
    <property type="entry name" value="P450, PUTATIVE (EUROFUNG)-RELATED"/>
    <property type="match status" value="1"/>
</dbReference>
<reference evidence="12 13" key="1">
    <citation type="submission" date="2015-06" db="EMBL/GenBank/DDBJ databases">
        <title>Survival trade-offs in plant roots during colonization by closely related pathogenic and mutualistic fungi.</title>
        <authorList>
            <person name="Hacquard S."/>
            <person name="Kracher B."/>
            <person name="Hiruma K."/>
            <person name="Weinman A."/>
            <person name="Muench P."/>
            <person name="Garrido Oter R."/>
            <person name="Ver Loren van Themaat E."/>
            <person name="Dallerey J.-F."/>
            <person name="Damm U."/>
            <person name="Henrissat B."/>
            <person name="Lespinet O."/>
            <person name="Thon M."/>
            <person name="Kemen E."/>
            <person name="McHardy A.C."/>
            <person name="Schulze-Lefert P."/>
            <person name="O'Connell R.J."/>
        </authorList>
    </citation>
    <scope>NUCLEOTIDE SEQUENCE [LARGE SCALE GENOMIC DNA]</scope>
    <source>
        <strain evidence="12 13">0861</strain>
    </source>
</reference>
<name>A0A166T205_9PEZI</name>
<evidence type="ECO:0000313" key="13">
    <source>
        <dbReference type="Proteomes" id="UP000076552"/>
    </source>
</evidence>
<evidence type="ECO:0000256" key="1">
    <source>
        <dbReference type="ARBA" id="ARBA00001971"/>
    </source>
</evidence>
<evidence type="ECO:0000256" key="9">
    <source>
        <dbReference type="ARBA" id="ARBA00023004"/>
    </source>
</evidence>
<organism evidence="12 13">
    <name type="scientific">Colletotrichum tofieldiae</name>
    <dbReference type="NCBI Taxonomy" id="708197"/>
    <lineage>
        <taxon>Eukaryota</taxon>
        <taxon>Fungi</taxon>
        <taxon>Dikarya</taxon>
        <taxon>Ascomycota</taxon>
        <taxon>Pezizomycotina</taxon>
        <taxon>Sordariomycetes</taxon>
        <taxon>Hypocreomycetidae</taxon>
        <taxon>Glomerellales</taxon>
        <taxon>Glomerellaceae</taxon>
        <taxon>Colletotrichum</taxon>
        <taxon>Colletotrichum spaethianum species complex</taxon>
    </lineage>
</organism>
<dbReference type="AlphaFoldDB" id="A0A166T205"/>
<dbReference type="InterPro" id="IPR002974">
    <property type="entry name" value="Cyt_P450_E_CYP52_ascomycetes"/>
</dbReference>
<comment type="caution">
    <text evidence="12">The sequence shown here is derived from an EMBL/GenBank/DDBJ whole genome shotgun (WGS) entry which is preliminary data.</text>
</comment>
<dbReference type="SUPFAM" id="SSF48264">
    <property type="entry name" value="Cytochrome P450"/>
    <property type="match status" value="1"/>
</dbReference>
<evidence type="ECO:0000313" key="12">
    <source>
        <dbReference type="EMBL" id="KZL71458.1"/>
    </source>
</evidence>
<dbReference type="InterPro" id="IPR001128">
    <property type="entry name" value="Cyt_P450"/>
</dbReference>
<evidence type="ECO:0000256" key="10">
    <source>
        <dbReference type="ARBA" id="ARBA00023033"/>
    </source>
</evidence>
<comment type="cofactor">
    <cofactor evidence="1">
        <name>heme</name>
        <dbReference type="ChEBI" id="CHEBI:30413"/>
    </cofactor>
</comment>
<evidence type="ECO:0000256" key="3">
    <source>
        <dbReference type="ARBA" id="ARBA00010617"/>
    </source>
</evidence>
<dbReference type="InterPro" id="IPR002402">
    <property type="entry name" value="Cyt_P450_E_grp-II"/>
</dbReference>
<comment type="similarity">
    <text evidence="3">Belongs to the cytochrome P450 family.</text>
</comment>
<dbReference type="GO" id="GO:0005506">
    <property type="term" value="F:iron ion binding"/>
    <property type="evidence" value="ECO:0007669"/>
    <property type="project" value="InterPro"/>
</dbReference>
<dbReference type="CDD" id="cd11063">
    <property type="entry name" value="CYP52"/>
    <property type="match status" value="1"/>
</dbReference>
<keyword evidence="9" id="KW-0408">Iron</keyword>
<dbReference type="GO" id="GO:0020037">
    <property type="term" value="F:heme binding"/>
    <property type="evidence" value="ECO:0007669"/>
    <property type="project" value="InterPro"/>
</dbReference>
<evidence type="ECO:0000256" key="6">
    <source>
        <dbReference type="ARBA" id="ARBA00022723"/>
    </source>
</evidence>
<evidence type="ECO:0000256" key="8">
    <source>
        <dbReference type="ARBA" id="ARBA00023002"/>
    </source>
</evidence>
<keyword evidence="4" id="KW-0349">Heme</keyword>
<evidence type="ECO:0000256" key="5">
    <source>
        <dbReference type="ARBA" id="ARBA00022692"/>
    </source>
</evidence>
<dbReference type="GO" id="GO:0016020">
    <property type="term" value="C:membrane"/>
    <property type="evidence" value="ECO:0007669"/>
    <property type="project" value="UniProtKB-SubCell"/>
</dbReference>
<feature type="non-terminal residue" evidence="12">
    <location>
        <position position="1"/>
    </location>
</feature>
<dbReference type="InterPro" id="IPR047146">
    <property type="entry name" value="Cyt_P450_E_CYP52_fungi"/>
</dbReference>
<evidence type="ECO:0000256" key="7">
    <source>
        <dbReference type="ARBA" id="ARBA00022989"/>
    </source>
</evidence>
<dbReference type="Pfam" id="PF00067">
    <property type="entry name" value="p450"/>
    <property type="match status" value="2"/>
</dbReference>